<feature type="domain" description="Restriction endonuclease type IV Mrr" evidence="1">
    <location>
        <begin position="225"/>
        <end position="349"/>
    </location>
</feature>
<dbReference type="InterPro" id="IPR007560">
    <property type="entry name" value="Restrct_endonuc_IV_Mrr"/>
</dbReference>
<dbReference type="PANTHER" id="PTHR30015:SF7">
    <property type="entry name" value="TYPE IV METHYL-DIRECTED RESTRICTION ENZYME ECOKMRR"/>
    <property type="match status" value="1"/>
</dbReference>
<dbReference type="PANTHER" id="PTHR30015">
    <property type="entry name" value="MRR RESTRICTION SYSTEM PROTEIN"/>
    <property type="match status" value="1"/>
</dbReference>
<evidence type="ECO:0000313" key="2">
    <source>
        <dbReference type="EMBL" id="ENU27060.1"/>
    </source>
</evidence>
<sequence length="387" mass="44373">MTLPSFSELFSIALKKTLSINNNEYYFLEEIVEKLGSFSKVEIKKGKPPKFSKKIYNIPTAVHEICYQWMLYLKLFTFTESGGRVPNIEEINFLLQEEITFQRLKALKNYHNFIVFFSSYYSCNQFNFHSREIQIGQYLELEESLNTVLYGKSGDPLLNDFISELHNRLTFNLTNYDRFSKISQFNSGDLSPIDKISIAIEIRKLVNLLEESKKTLNEELLVKLKSLTPFQFELFSLHLIASIAKTEFDEIKDMITHNGKVGDGGVDGIVKIRRAIGGFEQHFIQCKRYDQTSIGSPDVQSFVGAMVGNNANNGIFMTTSKFSNAAIKYSRNLKNQNIILIDGEDIVARMIETKLGVKVQQTKATLVIDEDFFNQFINLDSQIQLLT</sequence>
<reference evidence="3" key="1">
    <citation type="submission" date="2013-02" db="EMBL/GenBank/DDBJ databases">
        <title>The Genome Sequence of Acinetobacter sp. NIPH 236.</title>
        <authorList>
            <consortium name="The Broad Institute Genome Sequencing Platform"/>
            <consortium name="The Broad Institute Genome Sequencing Center for Infectious Disease"/>
            <person name="Cerqueira G."/>
            <person name="Feldgarden M."/>
            <person name="Courvalin P."/>
            <person name="Perichon B."/>
            <person name="Grillot-Courvalin C."/>
            <person name="Clermont D."/>
            <person name="Rocha E."/>
            <person name="Yoon E.-J."/>
            <person name="Nemec A."/>
            <person name="Walker B."/>
            <person name="Young S.K."/>
            <person name="Zeng Q."/>
            <person name="Gargeya S."/>
            <person name="Fitzgerald M."/>
            <person name="Haas B."/>
            <person name="Abouelleil A."/>
            <person name="Alvarado L."/>
            <person name="Arachchi H.M."/>
            <person name="Berlin A.M."/>
            <person name="Chapman S.B."/>
            <person name="Dewar J."/>
            <person name="Goldberg J."/>
            <person name="Griggs A."/>
            <person name="Gujja S."/>
            <person name="Hansen M."/>
            <person name="Howarth C."/>
            <person name="Imamovic A."/>
            <person name="Larimer J."/>
            <person name="McCowan C."/>
            <person name="Murphy C."/>
            <person name="Neiman D."/>
            <person name="Pearson M."/>
            <person name="Priest M."/>
            <person name="Roberts A."/>
            <person name="Saif S."/>
            <person name="Shea T."/>
            <person name="Sisk P."/>
            <person name="Sykes S."/>
            <person name="Wortman J."/>
            <person name="Nusbaum C."/>
            <person name="Birren B."/>
        </authorList>
    </citation>
    <scope>NUCLEOTIDE SEQUENCE [LARGE SCALE GENOMIC DNA]</scope>
    <source>
        <strain evidence="3">NIPH 236</strain>
    </source>
</reference>
<dbReference type="Gene3D" id="3.40.1350.10">
    <property type="match status" value="1"/>
</dbReference>
<dbReference type="InterPro" id="IPR052906">
    <property type="entry name" value="Type_IV_Methyl-Rstrct_Enzyme"/>
</dbReference>
<evidence type="ECO:0000259" key="1">
    <source>
        <dbReference type="Pfam" id="PF04471"/>
    </source>
</evidence>
<reference evidence="2 3" key="2">
    <citation type="journal article" date="2016" name="Int. J. Syst. Evol. Microbiol.">
        <title>Taxonomy of haemolytic and/or proteolytic strains of the genus Acinetobacter with the proposal of Acinetobacter courvalinii sp. nov. (genomic species 14 sensu Bouvet &amp; Jeanjean), Acinetobacter dispersus sp. nov. (genomic species 17), Acinetobacter modestus sp. nov., Acinetobacter proteolyticus sp. nov. and Acinetobacter vivianii sp. nov.</title>
        <authorList>
            <person name="Nemec A."/>
            <person name="Radolfova-Krizova L."/>
            <person name="Maixnerova M."/>
            <person name="Vrestiakova E."/>
            <person name="Jezek P."/>
            <person name="Sedo O."/>
        </authorList>
    </citation>
    <scope>NUCLEOTIDE SEQUENCE [LARGE SCALE GENOMIC DNA]</scope>
    <source>
        <strain evidence="2 3">NIPH 236</strain>
    </source>
</reference>
<dbReference type="InterPro" id="IPR011335">
    <property type="entry name" value="Restrct_endonuc-II-like"/>
</dbReference>
<keyword evidence="3" id="KW-1185">Reference proteome</keyword>
<proteinExistence type="predicted"/>
<name>A0ABN0JP10_9GAMM</name>
<evidence type="ECO:0000313" key="3">
    <source>
        <dbReference type="Proteomes" id="UP000013190"/>
    </source>
</evidence>
<dbReference type="GeneID" id="92836937"/>
<comment type="caution">
    <text evidence="2">The sequence shown here is derived from an EMBL/GenBank/DDBJ whole genome shotgun (WGS) entry which is preliminary data.</text>
</comment>
<dbReference type="RefSeq" id="WP_004661697.1">
    <property type="nucleotide sequence ID" value="NZ_BMDV01000002.1"/>
</dbReference>
<dbReference type="Pfam" id="PF04471">
    <property type="entry name" value="Mrr_cat"/>
    <property type="match status" value="1"/>
</dbReference>
<gene>
    <name evidence="2" type="ORF">F992_01665</name>
</gene>
<dbReference type="EMBL" id="APOJ01000023">
    <property type="protein sequence ID" value="ENU27060.1"/>
    <property type="molecule type" value="Genomic_DNA"/>
</dbReference>
<dbReference type="Proteomes" id="UP000013190">
    <property type="component" value="Unassembled WGS sequence"/>
</dbReference>
<accession>A0ABN0JP10</accession>
<dbReference type="InterPro" id="IPR011856">
    <property type="entry name" value="tRNA_endonuc-like_dom_sf"/>
</dbReference>
<dbReference type="SUPFAM" id="SSF52980">
    <property type="entry name" value="Restriction endonuclease-like"/>
    <property type="match status" value="1"/>
</dbReference>
<protein>
    <recommendedName>
        <fullName evidence="1">Restriction endonuclease type IV Mrr domain-containing protein</fullName>
    </recommendedName>
</protein>
<organism evidence="2 3">
    <name type="scientific">Acinetobacter modestus</name>
    <dbReference type="NCBI Taxonomy" id="1776740"/>
    <lineage>
        <taxon>Bacteria</taxon>
        <taxon>Pseudomonadati</taxon>
        <taxon>Pseudomonadota</taxon>
        <taxon>Gammaproteobacteria</taxon>
        <taxon>Moraxellales</taxon>
        <taxon>Moraxellaceae</taxon>
        <taxon>Acinetobacter</taxon>
    </lineage>
</organism>